<evidence type="ECO:0000256" key="1">
    <source>
        <dbReference type="ARBA" id="ARBA00023002"/>
    </source>
</evidence>
<reference evidence="5" key="3">
    <citation type="journal article" date="2013" name="FEBS Open Bio">
        <title>Mutations of an NAD(P)H-dependent flavoprotein monooxygenase that influence cofactor promiscuity and enantioselectivity.</title>
        <authorList>
            <person name="Jensen C.N."/>
            <person name="Ali S.T."/>
            <person name="Allen M.J."/>
            <person name="Grogan G."/>
        </authorList>
    </citation>
    <scope>X-RAY CRYSTALLOGRAPHY (2.60 ANGSTROMS) OF 9-365 IN COMPLEX WITH FAD</scope>
</reference>
<feature type="binding site" evidence="4 5">
    <location>
        <position position="60"/>
    </location>
    <ligand>
        <name>FAD</name>
        <dbReference type="ChEBI" id="CHEBI:57692"/>
    </ligand>
</feature>
<protein>
    <submittedName>
        <fullName evidence="2">Monooxygenase</fullName>
    </submittedName>
</protein>
<dbReference type="HOGENOM" id="CLU_006909_1_2_6"/>
<keyword evidence="4 5" id="KW-0285">Flavoprotein</keyword>
<dbReference type="EnsemblBacteria" id="CAQ45914">
    <property type="protein sequence ID" value="CAQ45914"/>
    <property type="gene ID" value="Smlt2427"/>
</dbReference>
<dbReference type="SUPFAM" id="SSF51905">
    <property type="entry name" value="FAD/NAD(P)-binding domain"/>
    <property type="match status" value="2"/>
</dbReference>
<dbReference type="SMR" id="B2FRL2"/>
<dbReference type="Gene3D" id="3.50.50.60">
    <property type="entry name" value="FAD/NAD(P)-binding domain"/>
    <property type="match status" value="1"/>
</dbReference>
<dbReference type="PRINTS" id="PR00368">
    <property type="entry name" value="FADPNR"/>
</dbReference>
<feature type="binding site" evidence="4 5">
    <location>
        <position position="341"/>
    </location>
    <ligand>
        <name>FAD</name>
        <dbReference type="ChEBI" id="CHEBI:57692"/>
    </ligand>
</feature>
<keyword evidence="1" id="KW-0560">Oxidoreductase</keyword>
<dbReference type="PDB" id="4A9W">
    <property type="method" value="X-ray"/>
    <property type="resolution" value="2.72 A"/>
    <property type="chains" value="A/B=9-365"/>
</dbReference>
<feature type="binding site" evidence="4 5">
    <location>
        <position position="339"/>
    </location>
    <ligand>
        <name>FAD</name>
        <dbReference type="ChEBI" id="CHEBI:57692"/>
    </ligand>
</feature>
<dbReference type="PDBsum" id="4A9W"/>
<dbReference type="Pfam" id="PF13738">
    <property type="entry name" value="Pyr_redox_3"/>
    <property type="match status" value="1"/>
</dbReference>
<dbReference type="Proteomes" id="UP000008840">
    <property type="component" value="Chromosome"/>
</dbReference>
<proteinExistence type="evidence at protein level"/>
<dbReference type="PANTHER" id="PTHR43539:SF78">
    <property type="entry name" value="FLAVIN-CONTAINING MONOOXYGENASE"/>
    <property type="match status" value="1"/>
</dbReference>
<dbReference type="InterPro" id="IPR050982">
    <property type="entry name" value="Auxin_biosynth/cation_transpt"/>
</dbReference>
<evidence type="ECO:0007829" key="5">
    <source>
        <dbReference type="PDB" id="4C5O"/>
    </source>
</evidence>
<reference evidence="4" key="2">
    <citation type="journal article" date="2012" name="ChemBioChem">
        <title>A flavoprotein monooxygenase that catalyses a Baeyer-Villiger reaction and thioether oxidation using NADH as the nicotinamide cofactor.</title>
        <authorList>
            <person name="Jensen C.N."/>
            <person name="Cartwright J."/>
            <person name="Ward J."/>
            <person name="Hart S."/>
            <person name="Turkenburg J.P."/>
            <person name="Ali S.T."/>
            <person name="Allen M.J."/>
            <person name="Grogan G."/>
        </authorList>
    </citation>
    <scope>X-RAY CRYSTALLOGRAPHY (2.72 ANGSTROMS) OF 9-365 IN COMPLEX WITH FAD</scope>
</reference>
<dbReference type="GO" id="GO:0050660">
    <property type="term" value="F:flavin adenine dinucleotide binding"/>
    <property type="evidence" value="ECO:0007669"/>
    <property type="project" value="TreeGrafter"/>
</dbReference>
<keyword evidence="4 5" id="KW-0274">FAD</keyword>
<name>B2FRL2_STRMK</name>
<feature type="binding site" evidence="4 5">
    <location>
        <position position="49"/>
    </location>
    <ligand>
        <name>FAD</name>
        <dbReference type="ChEBI" id="CHEBI:57692"/>
    </ligand>
</feature>
<feature type="binding site" evidence="4 5">
    <location>
        <position position="22"/>
    </location>
    <ligand>
        <name>FAD</name>
        <dbReference type="ChEBI" id="CHEBI:57692"/>
    </ligand>
</feature>
<dbReference type="EMBL" id="AM743169">
    <property type="protein sequence ID" value="CAQ45914.1"/>
    <property type="molecule type" value="Genomic_DNA"/>
</dbReference>
<dbReference type="GO" id="GO:0004497">
    <property type="term" value="F:monooxygenase activity"/>
    <property type="evidence" value="ECO:0007669"/>
    <property type="project" value="UniProtKB-KW"/>
</dbReference>
<dbReference type="EvolutionaryTrace" id="B2FRL2"/>
<evidence type="ECO:0007829" key="4">
    <source>
        <dbReference type="PDB" id="4A9W"/>
    </source>
</evidence>
<sequence length="365" mass="39543">MRRREGAQMDSVDVVVIGGGQSGLSAGYFLRRSGLSYVILDAEASPGGAWQHAWHSLHLFSPAGWSSIPGWPMPASQGPYPARAEVLAYLAQYEQKYALPVLRPIRVQRVSHFGERLRVVARDGRQWLARAVISATGTWGEAYTPEYQGLESFAGIQLHSAHYSTPAPFAGMRVAIIGGGNSGAQILAEVSTVAETTWITQHEPAFLADDVDGRVLFERATERWKAQQEGREPDLPPGGFGDIVMVPPVLDARARGVLAAVPPPARFSPTGMQWADGTERAFDAVIWCTGFRPALSHLKGLDLVTPQGQVEVDGSGLRALAVPSVWLLGYGDWNGMASATLIGVTRYAREAVRQVTAYCADHQDR</sequence>
<gene>
    <name evidence="2" type="ordered locus">Smlt2427</name>
</gene>
<dbReference type="PDB" id="4C5O">
    <property type="method" value="X-ray"/>
    <property type="resolution" value="2.60 A"/>
    <property type="chains" value="A/B/C/D/E/F/G/H=9-365"/>
</dbReference>
<organism evidence="2 3">
    <name type="scientific">Stenotrophomonas maltophilia (strain K279a)</name>
    <dbReference type="NCBI Taxonomy" id="522373"/>
    <lineage>
        <taxon>Bacteria</taxon>
        <taxon>Pseudomonadati</taxon>
        <taxon>Pseudomonadota</taxon>
        <taxon>Gammaproteobacteria</taxon>
        <taxon>Lysobacterales</taxon>
        <taxon>Lysobacteraceae</taxon>
        <taxon>Stenotrophomonas</taxon>
        <taxon>Stenotrophomonas maltophilia group</taxon>
    </lineage>
</organism>
<feature type="binding site" evidence="4 5">
    <location>
        <position position="21"/>
    </location>
    <ligand>
        <name>FAD</name>
        <dbReference type="ChEBI" id="CHEBI:57692"/>
    </ligand>
</feature>
<dbReference type="KEGG" id="sml:Smlt2427"/>
<feature type="binding site" evidence="4 5">
    <location>
        <position position="43"/>
    </location>
    <ligand>
        <name>FAD</name>
        <dbReference type="ChEBI" id="CHEBI:57692"/>
    </ligand>
</feature>
<accession>B2FRL2</accession>
<evidence type="ECO:0000313" key="2">
    <source>
        <dbReference type="EMBL" id="CAQ45914.1"/>
    </source>
</evidence>
<keyword evidence="4 5" id="KW-0547">Nucleotide-binding</keyword>
<feature type="binding site" evidence="4 5">
    <location>
        <position position="106"/>
    </location>
    <ligand>
        <name>FAD</name>
        <dbReference type="ChEBI" id="CHEBI:57692"/>
    </ligand>
</feature>
<keyword evidence="2" id="KW-0503">Monooxygenase</keyword>
<dbReference type="PANTHER" id="PTHR43539">
    <property type="entry name" value="FLAVIN-BINDING MONOOXYGENASE-LIKE PROTEIN (AFU_ORTHOLOGUE AFUA_4G09220)"/>
    <property type="match status" value="1"/>
</dbReference>
<dbReference type="InterPro" id="IPR036188">
    <property type="entry name" value="FAD/NAD-bd_sf"/>
</dbReference>
<keyword evidence="3" id="KW-1185">Reference proteome</keyword>
<dbReference type="eggNOG" id="COG2072">
    <property type="taxonomic scope" value="Bacteria"/>
</dbReference>
<dbReference type="AlphaFoldDB" id="B2FRL2"/>
<dbReference type="NCBIfam" id="NF040505">
    <property type="entry name" value="ArsO_flavin_mono"/>
    <property type="match status" value="1"/>
</dbReference>
<evidence type="ECO:0000313" key="3">
    <source>
        <dbReference type="Proteomes" id="UP000008840"/>
    </source>
</evidence>
<feature type="binding site" evidence="5">
    <location>
        <position position="41"/>
    </location>
    <ligand>
        <name>FAD</name>
        <dbReference type="ChEBI" id="CHEBI:57692"/>
    </ligand>
</feature>
<reference evidence="2 3" key="1">
    <citation type="journal article" date="2008" name="Genome Biol.">
        <title>The complete genome, comparative and functional analysis of Stenotrophomonas maltophilia reveals an organism heavily shielded by drug resistance determinants.</title>
        <authorList>
            <person name="Crossman L.C."/>
            <person name="Gould V.C."/>
            <person name="Dow J.M."/>
            <person name="Vernikos G.S."/>
            <person name="Okazaki A."/>
            <person name="Sebaihia M."/>
            <person name="Saunders D."/>
            <person name="Arrowsmith C."/>
            <person name="Carver T."/>
            <person name="Peters N."/>
            <person name="Adlem E."/>
            <person name="Kerhornou A."/>
            <person name="Lord A."/>
            <person name="Murphy L."/>
            <person name="Seeger K."/>
            <person name="Squares R."/>
            <person name="Rutter S."/>
            <person name="Quail M.A."/>
            <person name="Rajandream M.A."/>
            <person name="Harris D."/>
            <person name="Churcher C."/>
            <person name="Bentley S.D."/>
            <person name="Parkhill J."/>
            <person name="Thomson N.R."/>
            <person name="Avison M.B."/>
        </authorList>
    </citation>
    <scope>NUCLEOTIDE SEQUENCE [LARGE SCALE GENOMIC DNA]</scope>
    <source>
        <strain evidence="2 3">K279a</strain>
    </source>
</reference>
<dbReference type="PRINTS" id="PR00469">
    <property type="entry name" value="PNDRDTASEII"/>
</dbReference>
<feature type="binding site" evidence="4 5">
    <location>
        <position position="107"/>
    </location>
    <ligand>
        <name>FAD</name>
        <dbReference type="ChEBI" id="CHEBI:57692"/>
    </ligand>
</feature>
<dbReference type="PDBsum" id="4C5O"/>
<keyword evidence="4 5" id="KW-0002">3D-structure</keyword>